<keyword evidence="2" id="KW-1185">Reference proteome</keyword>
<feature type="non-terminal residue" evidence="1">
    <location>
        <position position="1"/>
    </location>
</feature>
<gene>
    <name evidence="1" type="ORF">IWQ62_004788</name>
</gene>
<dbReference type="Proteomes" id="UP001150925">
    <property type="component" value="Unassembled WGS sequence"/>
</dbReference>
<evidence type="ECO:0000313" key="2">
    <source>
        <dbReference type="Proteomes" id="UP001150925"/>
    </source>
</evidence>
<evidence type="ECO:0000313" key="1">
    <source>
        <dbReference type="EMBL" id="KAJ1959001.1"/>
    </source>
</evidence>
<name>A0A9W8E1N4_9FUNG</name>
<dbReference type="AlphaFoldDB" id="A0A9W8E1N4"/>
<organism evidence="1 2">
    <name type="scientific">Dispira parvispora</name>
    <dbReference type="NCBI Taxonomy" id="1520584"/>
    <lineage>
        <taxon>Eukaryota</taxon>
        <taxon>Fungi</taxon>
        <taxon>Fungi incertae sedis</taxon>
        <taxon>Zoopagomycota</taxon>
        <taxon>Kickxellomycotina</taxon>
        <taxon>Dimargaritomycetes</taxon>
        <taxon>Dimargaritales</taxon>
        <taxon>Dimargaritaceae</taxon>
        <taxon>Dispira</taxon>
    </lineage>
</organism>
<reference evidence="1" key="1">
    <citation type="submission" date="2022-07" db="EMBL/GenBank/DDBJ databases">
        <title>Phylogenomic reconstructions and comparative analyses of Kickxellomycotina fungi.</title>
        <authorList>
            <person name="Reynolds N.K."/>
            <person name="Stajich J.E."/>
            <person name="Barry K."/>
            <person name="Grigoriev I.V."/>
            <person name="Crous P."/>
            <person name="Smith M.E."/>
        </authorList>
    </citation>
    <scope>NUCLEOTIDE SEQUENCE</scope>
    <source>
        <strain evidence="1">RSA 1196</strain>
    </source>
</reference>
<comment type="caution">
    <text evidence="1">The sequence shown here is derived from an EMBL/GenBank/DDBJ whole genome shotgun (WGS) entry which is preliminary data.</text>
</comment>
<sequence length="163" mass="18323">LAPSDLLRPHLETIRDRIQSQITQLEEHLLQLLLHHSKLGEMLEASDEVRESTFTWSAFHQHFTKILEDNILQDTLRTELASLTAQVLPDLLPSPPLQDSPAGATALSSNFPSTPSLLRGMVYDQVIQRCVDCYAELLQIAQKSTHPPSDSLYSLEDLKTVLQ</sequence>
<accession>A0A9W8E1N4</accession>
<proteinExistence type="predicted"/>
<protein>
    <submittedName>
        <fullName evidence="1">Uncharacterized protein</fullName>
    </submittedName>
</protein>
<dbReference type="EMBL" id="JANBPY010001707">
    <property type="protein sequence ID" value="KAJ1959001.1"/>
    <property type="molecule type" value="Genomic_DNA"/>
</dbReference>